<reference evidence="1" key="1">
    <citation type="journal article" date="2018" name="DNA Res.">
        <title>Multiple hybrid de novo genome assembly of finger millet, an orphan allotetraploid crop.</title>
        <authorList>
            <person name="Hatakeyama M."/>
            <person name="Aluri S."/>
            <person name="Balachadran M.T."/>
            <person name="Sivarajan S.R."/>
            <person name="Patrignani A."/>
            <person name="Gruter S."/>
            <person name="Poveda L."/>
            <person name="Shimizu-Inatsugi R."/>
            <person name="Baeten J."/>
            <person name="Francoijs K.J."/>
            <person name="Nataraja K.N."/>
            <person name="Reddy Y.A.N."/>
            <person name="Phadnis S."/>
            <person name="Ravikumar R.L."/>
            <person name="Schlapbach R."/>
            <person name="Sreeman S.M."/>
            <person name="Shimizu K.K."/>
        </authorList>
    </citation>
    <scope>NUCLEOTIDE SEQUENCE</scope>
</reference>
<name>A0AAV5DQE5_ELECO</name>
<evidence type="ECO:0000313" key="1">
    <source>
        <dbReference type="EMBL" id="GJN13259.1"/>
    </source>
</evidence>
<keyword evidence="2" id="KW-1185">Reference proteome</keyword>
<sequence length="107" mass="11451">MRQVEPKKMIYFTLARRAVTGASGIFLPVGRWHRQIVSDAAGLHCEDPGLLAMAQSPPGPCSRVETTTCFVRTVRPASVLVHDTAAPSPASIDGIRAKLSSSVRHSA</sequence>
<comment type="caution">
    <text evidence="1">The sequence shown here is derived from an EMBL/GenBank/DDBJ whole genome shotgun (WGS) entry which is preliminary data.</text>
</comment>
<dbReference type="Proteomes" id="UP001054889">
    <property type="component" value="Unassembled WGS sequence"/>
</dbReference>
<proteinExistence type="predicted"/>
<protein>
    <submittedName>
        <fullName evidence="1">Uncharacterized protein</fullName>
    </submittedName>
</protein>
<accession>A0AAV5DQE5</accession>
<reference evidence="1" key="2">
    <citation type="submission" date="2021-12" db="EMBL/GenBank/DDBJ databases">
        <title>Resequencing data analysis of finger millet.</title>
        <authorList>
            <person name="Hatakeyama M."/>
            <person name="Aluri S."/>
            <person name="Balachadran M.T."/>
            <person name="Sivarajan S.R."/>
            <person name="Poveda L."/>
            <person name="Shimizu-Inatsugi R."/>
            <person name="Schlapbach R."/>
            <person name="Sreeman S.M."/>
            <person name="Shimizu K.K."/>
        </authorList>
    </citation>
    <scope>NUCLEOTIDE SEQUENCE</scope>
</reference>
<evidence type="ECO:0000313" key="2">
    <source>
        <dbReference type="Proteomes" id="UP001054889"/>
    </source>
</evidence>
<gene>
    <name evidence="1" type="primary">ga31611</name>
    <name evidence="1" type="ORF">PR202_ga31611</name>
</gene>
<organism evidence="1 2">
    <name type="scientific">Eleusine coracana subsp. coracana</name>
    <dbReference type="NCBI Taxonomy" id="191504"/>
    <lineage>
        <taxon>Eukaryota</taxon>
        <taxon>Viridiplantae</taxon>
        <taxon>Streptophyta</taxon>
        <taxon>Embryophyta</taxon>
        <taxon>Tracheophyta</taxon>
        <taxon>Spermatophyta</taxon>
        <taxon>Magnoliopsida</taxon>
        <taxon>Liliopsida</taxon>
        <taxon>Poales</taxon>
        <taxon>Poaceae</taxon>
        <taxon>PACMAD clade</taxon>
        <taxon>Chloridoideae</taxon>
        <taxon>Cynodonteae</taxon>
        <taxon>Eleusininae</taxon>
        <taxon>Eleusine</taxon>
    </lineage>
</organism>
<dbReference type="EMBL" id="BQKI01000055">
    <property type="protein sequence ID" value="GJN13259.1"/>
    <property type="molecule type" value="Genomic_DNA"/>
</dbReference>
<dbReference type="AlphaFoldDB" id="A0AAV5DQE5"/>